<dbReference type="EMBL" id="KZ679136">
    <property type="protein sequence ID" value="PTB74417.1"/>
    <property type="molecule type" value="Genomic_DNA"/>
</dbReference>
<protein>
    <recommendedName>
        <fullName evidence="4">Secreted protein</fullName>
    </recommendedName>
</protein>
<keyword evidence="1" id="KW-0732">Signal</keyword>
<name>A0A2T4BYJ4_TRILO</name>
<dbReference type="AlphaFoldDB" id="A0A2T4BYJ4"/>
<organism evidence="2 3">
    <name type="scientific">Trichoderma longibrachiatum ATCC 18648</name>
    <dbReference type="NCBI Taxonomy" id="983965"/>
    <lineage>
        <taxon>Eukaryota</taxon>
        <taxon>Fungi</taxon>
        <taxon>Dikarya</taxon>
        <taxon>Ascomycota</taxon>
        <taxon>Pezizomycotina</taxon>
        <taxon>Sordariomycetes</taxon>
        <taxon>Hypocreomycetidae</taxon>
        <taxon>Hypocreales</taxon>
        <taxon>Hypocreaceae</taxon>
        <taxon>Trichoderma</taxon>
    </lineage>
</organism>
<feature type="chain" id="PRO_5015437838" description="Secreted protein" evidence="1">
    <location>
        <begin position="17"/>
        <end position="118"/>
    </location>
</feature>
<evidence type="ECO:0000313" key="3">
    <source>
        <dbReference type="Proteomes" id="UP000240760"/>
    </source>
</evidence>
<dbReference type="Proteomes" id="UP000240760">
    <property type="component" value="Unassembled WGS sequence"/>
</dbReference>
<gene>
    <name evidence="2" type="ORF">M440DRAFT_1047641</name>
</gene>
<reference evidence="2 3" key="1">
    <citation type="submission" date="2016-07" db="EMBL/GenBank/DDBJ databases">
        <title>Multiple horizontal gene transfer events from other fungi enriched the ability of initially mycotrophic Trichoderma (Ascomycota) to feed on dead plant biomass.</title>
        <authorList>
            <consortium name="DOE Joint Genome Institute"/>
            <person name="Aerts A."/>
            <person name="Atanasova L."/>
            <person name="Chenthamara K."/>
            <person name="Zhang J."/>
            <person name="Grujic M."/>
            <person name="Henrissat B."/>
            <person name="Kuo A."/>
            <person name="Salamov A."/>
            <person name="Lipzen A."/>
            <person name="Labutti K."/>
            <person name="Barry K."/>
            <person name="Miao Y."/>
            <person name="Rahimi M.J."/>
            <person name="Shen Q."/>
            <person name="Grigoriev I.V."/>
            <person name="Kubicek C.P."/>
            <person name="Druzhinina I.S."/>
        </authorList>
    </citation>
    <scope>NUCLEOTIDE SEQUENCE [LARGE SCALE GENOMIC DNA]</scope>
    <source>
        <strain evidence="2 3">ATCC 18648</strain>
    </source>
</reference>
<keyword evidence="3" id="KW-1185">Reference proteome</keyword>
<accession>A0A2T4BYJ4</accession>
<evidence type="ECO:0008006" key="4">
    <source>
        <dbReference type="Google" id="ProtNLM"/>
    </source>
</evidence>
<sequence length="118" mass="13471">MLLLLLLLLPPRNALGKRDEKRCSRPKLMLVQACFAHPLQARRCPAKLSARLKFGGSPPQPNETSRVAAAVQKRETDEERIAMFLLRRARQVAKTRESDMSKKRRECMSYFVVSACCQ</sequence>
<evidence type="ECO:0000313" key="2">
    <source>
        <dbReference type="EMBL" id="PTB74417.1"/>
    </source>
</evidence>
<feature type="signal peptide" evidence="1">
    <location>
        <begin position="1"/>
        <end position="16"/>
    </location>
</feature>
<evidence type="ECO:0000256" key="1">
    <source>
        <dbReference type="SAM" id="SignalP"/>
    </source>
</evidence>
<proteinExistence type="predicted"/>